<evidence type="ECO:0000313" key="2">
    <source>
        <dbReference type="Proteomes" id="UP000784294"/>
    </source>
</evidence>
<dbReference type="GO" id="GO:0030276">
    <property type="term" value="F:clathrin binding"/>
    <property type="evidence" value="ECO:0007669"/>
    <property type="project" value="TreeGrafter"/>
</dbReference>
<dbReference type="GO" id="GO:0007165">
    <property type="term" value="P:signal transduction"/>
    <property type="evidence" value="ECO:0007669"/>
    <property type="project" value="TreeGrafter"/>
</dbReference>
<dbReference type="GO" id="GO:0005768">
    <property type="term" value="C:endosome"/>
    <property type="evidence" value="ECO:0007669"/>
    <property type="project" value="TreeGrafter"/>
</dbReference>
<dbReference type="EMBL" id="CAAALY010007813">
    <property type="protein sequence ID" value="VEL10012.1"/>
    <property type="molecule type" value="Genomic_DNA"/>
</dbReference>
<accession>A0A3S5A8M9</accession>
<comment type="caution">
    <text evidence="1">The sequence shown here is derived from an EMBL/GenBank/DDBJ whole genome shotgun (WGS) entry which is preliminary data.</text>
</comment>
<dbReference type="Gene3D" id="1.20.58.160">
    <property type="match status" value="1"/>
</dbReference>
<gene>
    <name evidence="1" type="ORF">PXEA_LOCUS3452</name>
</gene>
<dbReference type="PANTHER" id="PTHR13856">
    <property type="entry name" value="VHS DOMAIN CONTAINING PROTEIN FAMILY"/>
    <property type="match status" value="1"/>
</dbReference>
<dbReference type="PANTHER" id="PTHR13856:SF137">
    <property type="entry name" value="GH05942P"/>
    <property type="match status" value="1"/>
</dbReference>
<dbReference type="GO" id="GO:0016020">
    <property type="term" value="C:membrane"/>
    <property type="evidence" value="ECO:0007669"/>
    <property type="project" value="TreeGrafter"/>
</dbReference>
<protein>
    <submittedName>
        <fullName evidence="1">Uncharacterized protein</fullName>
    </submittedName>
</protein>
<organism evidence="1 2">
    <name type="scientific">Protopolystoma xenopodis</name>
    <dbReference type="NCBI Taxonomy" id="117903"/>
    <lineage>
        <taxon>Eukaryota</taxon>
        <taxon>Metazoa</taxon>
        <taxon>Spiralia</taxon>
        <taxon>Lophotrochozoa</taxon>
        <taxon>Platyhelminthes</taxon>
        <taxon>Monogenea</taxon>
        <taxon>Polyopisthocotylea</taxon>
        <taxon>Polystomatidea</taxon>
        <taxon>Polystomatidae</taxon>
        <taxon>Protopolystoma</taxon>
    </lineage>
</organism>
<dbReference type="Proteomes" id="UP000784294">
    <property type="component" value="Unassembled WGS sequence"/>
</dbReference>
<name>A0A3S5A8M9_9PLAT</name>
<dbReference type="SUPFAM" id="SSF89009">
    <property type="entry name" value="GAT-like domain"/>
    <property type="match status" value="1"/>
</dbReference>
<keyword evidence="2" id="KW-1185">Reference proteome</keyword>
<sequence length="203" mass="22500">MRRLKISRESLIKPPTRPITNSNSLYYSDYDSATSSVPENTTLISNDQSNHLVSGAVSTTTLVPSALPTPLAVCDLSNMARKKKLFDDLAKVDQNVLVLNMMLAENAELANSVELSDDTKSLMQALASAITAMSDRLVSLIPRWEALVEQSGEHHNEELDEITMELLSHNDSCNTVLTRYNRFVRTLAAGTCPHIKFLFVITF</sequence>
<evidence type="ECO:0000313" key="1">
    <source>
        <dbReference type="EMBL" id="VEL10012.1"/>
    </source>
</evidence>
<dbReference type="InterPro" id="IPR038425">
    <property type="entry name" value="GAT_sf"/>
</dbReference>
<reference evidence="1" key="1">
    <citation type="submission" date="2018-11" db="EMBL/GenBank/DDBJ databases">
        <authorList>
            <consortium name="Pathogen Informatics"/>
        </authorList>
    </citation>
    <scope>NUCLEOTIDE SEQUENCE</scope>
</reference>
<dbReference type="AlphaFoldDB" id="A0A3S5A8M9"/>
<proteinExistence type="predicted"/>